<dbReference type="InterPro" id="IPR036388">
    <property type="entry name" value="WH-like_DNA-bd_sf"/>
</dbReference>
<dbReference type="InterPro" id="IPR036390">
    <property type="entry name" value="WH_DNA-bd_sf"/>
</dbReference>
<reference evidence="2 3" key="1">
    <citation type="submission" date="2016-10" db="EMBL/GenBank/DDBJ databases">
        <title>Genome sequence of Streptomyces sp. MUSC 1.</title>
        <authorList>
            <person name="Lee L.-H."/>
            <person name="Ser H.-L."/>
            <person name="Law J.W.-F."/>
        </authorList>
    </citation>
    <scope>NUCLEOTIDE SEQUENCE [LARGE SCALE GENOMIC DNA]</scope>
    <source>
        <strain evidence="2 3">MUSC 1</strain>
    </source>
</reference>
<organism evidence="2 3">
    <name type="scientific">Streptomyces monashensis</name>
    <dbReference type="NCBI Taxonomy" id="1678012"/>
    <lineage>
        <taxon>Bacteria</taxon>
        <taxon>Bacillati</taxon>
        <taxon>Actinomycetota</taxon>
        <taxon>Actinomycetes</taxon>
        <taxon>Kitasatosporales</taxon>
        <taxon>Streptomycetaceae</taxon>
        <taxon>Streptomyces</taxon>
    </lineage>
</organism>
<evidence type="ECO:0000313" key="3">
    <source>
        <dbReference type="Proteomes" id="UP000179642"/>
    </source>
</evidence>
<dbReference type="PANTHER" id="PTHR37318:SF1">
    <property type="entry name" value="BSL7504 PROTEIN"/>
    <property type="match status" value="1"/>
</dbReference>
<dbReference type="Gene3D" id="1.10.10.10">
    <property type="entry name" value="Winged helix-like DNA-binding domain superfamily/Winged helix DNA-binding domain"/>
    <property type="match status" value="1"/>
</dbReference>
<accession>A0A1S2PYZ3</accession>
<evidence type="ECO:0000313" key="2">
    <source>
        <dbReference type="EMBL" id="OIJ99058.1"/>
    </source>
</evidence>
<dbReference type="Pfam" id="PF13601">
    <property type="entry name" value="HTH_34"/>
    <property type="match status" value="1"/>
</dbReference>
<dbReference type="SUPFAM" id="SSF46785">
    <property type="entry name" value="Winged helix' DNA-binding domain"/>
    <property type="match status" value="1"/>
</dbReference>
<dbReference type="InterPro" id="IPR027395">
    <property type="entry name" value="WH_DNA-bd_dom"/>
</dbReference>
<protein>
    <submittedName>
        <fullName evidence="2">MarR family transcriptional regulator</fullName>
    </submittedName>
</protein>
<dbReference type="AlphaFoldDB" id="A0A1S2PYZ3"/>
<dbReference type="OrthoDB" id="4952043at2"/>
<evidence type="ECO:0000259" key="1">
    <source>
        <dbReference type="Pfam" id="PF13601"/>
    </source>
</evidence>
<feature type="domain" description="Winged helix DNA-binding" evidence="1">
    <location>
        <begin position="14"/>
        <end position="92"/>
    </location>
</feature>
<name>A0A1S2PYZ3_9ACTN</name>
<proteinExistence type="predicted"/>
<dbReference type="PANTHER" id="PTHR37318">
    <property type="entry name" value="BSL7504 PROTEIN"/>
    <property type="match status" value="1"/>
</dbReference>
<keyword evidence="3" id="KW-1185">Reference proteome</keyword>
<dbReference type="Proteomes" id="UP000179642">
    <property type="component" value="Unassembled WGS sequence"/>
</dbReference>
<dbReference type="EMBL" id="MLYO01000052">
    <property type="protein sequence ID" value="OIJ99058.1"/>
    <property type="molecule type" value="Genomic_DNA"/>
</dbReference>
<gene>
    <name evidence="2" type="ORF">BIV23_28970</name>
</gene>
<dbReference type="RefSeq" id="WP_071383937.1">
    <property type="nucleotide sequence ID" value="NZ_MLYO01000052.1"/>
</dbReference>
<comment type="caution">
    <text evidence="2">The sequence shown here is derived from an EMBL/GenBank/DDBJ whole genome shotgun (WGS) entry which is preliminary data.</text>
</comment>
<sequence>MSGKLHEQIHHPTRLAIVAFLSGCMEAEFKAVQEYCGASAATLSKLVTALESAGYVQVRKGYFGRRPRTWLSLTPDGRKALQEHLAALNALVDTSVEQGRRHETAATAPDA</sequence>